<gene>
    <name evidence="1" type="ORF">NAEGRDRAFT_78267</name>
</gene>
<evidence type="ECO:0000313" key="1">
    <source>
        <dbReference type="EMBL" id="EFC49028.1"/>
    </source>
</evidence>
<accession>D2V2B5</accession>
<organism evidence="2">
    <name type="scientific">Naegleria gruberi</name>
    <name type="common">Amoeba</name>
    <dbReference type="NCBI Taxonomy" id="5762"/>
    <lineage>
        <taxon>Eukaryota</taxon>
        <taxon>Discoba</taxon>
        <taxon>Heterolobosea</taxon>
        <taxon>Tetramitia</taxon>
        <taxon>Eutetramitia</taxon>
        <taxon>Vahlkampfiidae</taxon>
        <taxon>Naegleria</taxon>
    </lineage>
</organism>
<evidence type="ECO:0000313" key="2">
    <source>
        <dbReference type="Proteomes" id="UP000006671"/>
    </source>
</evidence>
<reference evidence="1 2" key="1">
    <citation type="journal article" date="2010" name="Cell">
        <title>The genome of Naegleria gruberi illuminates early eukaryotic versatility.</title>
        <authorList>
            <person name="Fritz-Laylin L.K."/>
            <person name="Prochnik S.E."/>
            <person name="Ginger M.L."/>
            <person name="Dacks J.B."/>
            <person name="Carpenter M.L."/>
            <person name="Field M.C."/>
            <person name="Kuo A."/>
            <person name="Paredez A."/>
            <person name="Chapman J."/>
            <person name="Pham J."/>
            <person name="Shu S."/>
            <person name="Neupane R."/>
            <person name="Cipriano M."/>
            <person name="Mancuso J."/>
            <person name="Tu H."/>
            <person name="Salamov A."/>
            <person name="Lindquist E."/>
            <person name="Shapiro H."/>
            <person name="Lucas S."/>
            <person name="Grigoriev I.V."/>
            <person name="Cande W.Z."/>
            <person name="Fulton C."/>
            <person name="Rokhsar D.S."/>
            <person name="Dawson S.C."/>
        </authorList>
    </citation>
    <scope>NUCLEOTIDE SEQUENCE [LARGE SCALE GENOMIC DNA]</scope>
    <source>
        <strain evidence="1 2">NEG-M</strain>
    </source>
</reference>
<dbReference type="InParanoid" id="D2V2B5"/>
<dbReference type="EMBL" id="GG738849">
    <property type="protein sequence ID" value="EFC49028.1"/>
    <property type="molecule type" value="Genomic_DNA"/>
</dbReference>
<dbReference type="KEGG" id="ngr:NAEGRDRAFT_78267"/>
<dbReference type="GeneID" id="8847683"/>
<keyword evidence="2" id="KW-1185">Reference proteome</keyword>
<dbReference type="RefSeq" id="XP_002681772.1">
    <property type="nucleotide sequence ID" value="XM_002681726.1"/>
</dbReference>
<sequence length="535" mass="62806">MSKTVLENISEMPACVPSVGGYSALIEKAIQTTRAQEGTSIHLNMYYTIDNNLINTMIIQALEKNQLEVIKFQQRYYESICESVETLEKCNKQILFSRRKSAPRYPNQRRVSMRMRNRDFNGFQLTDVTKDAGEAIVMGQKILFTFNIIRFTIHHSEQYRTLIDMIFLGDVLYTSVCCDRYKSLENMVVPLDQLLNEWKQRSVSNAPSEVYKKDFLPQMKNQYDTVFHFRPNPTLTTKLIEKFESGCTVEEFEILSRICQCVPLKTIYDFKSLVSKLKILKNSNFISQVFYPIELTLRFLTVCPLTDFFGTSSMLRLYLPAYFGNKIAKRQLIELCEEYEFTVETDHFMDAHEYSFCSNFLPKNALSNIYCASKYMGDDAREICTYVFRYWTNHRHEDMIQLLKKAFRILNLNVNPIPFLNEWRAICCYLYAFLEKDKDSVEYLKSIDSPLYYHYLSLNSSQPCKYRKESLRRGLIEDGVNEVMNCSDSTNFAIKHHHVDRLSFGNEEWVSHMISHNEDDVDYEHLVNHELIACC</sequence>
<dbReference type="VEuPathDB" id="AmoebaDB:NAEGRDRAFT_78267"/>
<protein>
    <submittedName>
        <fullName evidence="1">Uncharacterized protein</fullName>
    </submittedName>
</protein>
<dbReference type="AlphaFoldDB" id="D2V2B5"/>
<proteinExistence type="predicted"/>
<dbReference type="Proteomes" id="UP000006671">
    <property type="component" value="Unassembled WGS sequence"/>
</dbReference>
<name>D2V2B5_NAEGR</name>